<dbReference type="GeneID" id="111253051"/>
<dbReference type="InterPro" id="IPR033503">
    <property type="entry name" value="GW182_RRM"/>
</dbReference>
<dbReference type="Gene3D" id="3.30.70.330">
    <property type="match status" value="1"/>
</dbReference>
<evidence type="ECO:0000259" key="2">
    <source>
        <dbReference type="Pfam" id="PF12938"/>
    </source>
</evidence>
<feature type="region of interest" description="Disordered" evidence="1">
    <location>
        <begin position="1146"/>
        <end position="1230"/>
    </location>
</feature>
<dbReference type="EnsemblMetazoa" id="XM_022811907">
    <property type="protein sequence ID" value="XP_022667642"/>
    <property type="gene ID" value="LOC111253051"/>
</dbReference>
<feature type="compositionally biased region" description="Basic and acidic residues" evidence="1">
    <location>
        <begin position="382"/>
        <end position="391"/>
    </location>
</feature>
<dbReference type="KEGG" id="vde:111253051"/>
<organism evidence="3 4">
    <name type="scientific">Varroa destructor</name>
    <name type="common">Honeybee mite</name>
    <dbReference type="NCBI Taxonomy" id="109461"/>
    <lineage>
        <taxon>Eukaryota</taxon>
        <taxon>Metazoa</taxon>
        <taxon>Ecdysozoa</taxon>
        <taxon>Arthropoda</taxon>
        <taxon>Chelicerata</taxon>
        <taxon>Arachnida</taxon>
        <taxon>Acari</taxon>
        <taxon>Parasitiformes</taxon>
        <taxon>Mesostigmata</taxon>
        <taxon>Gamasina</taxon>
        <taxon>Dermanyssoidea</taxon>
        <taxon>Varroidae</taxon>
        <taxon>Varroa</taxon>
    </lineage>
</organism>
<dbReference type="FunCoup" id="A0A7M7KIW9">
    <property type="interactions" value="535"/>
</dbReference>
<dbReference type="PANTHER" id="PTHR13020">
    <property type="entry name" value="TRINUCLEOTIDE REPEAT-CONTAINING GENE 6"/>
    <property type="match status" value="1"/>
</dbReference>
<dbReference type="InterPro" id="IPR012677">
    <property type="entry name" value="Nucleotide-bd_a/b_plait_sf"/>
</dbReference>
<feature type="compositionally biased region" description="Low complexity" evidence="1">
    <location>
        <begin position="859"/>
        <end position="871"/>
    </location>
</feature>
<feature type="compositionally biased region" description="Gly residues" evidence="1">
    <location>
        <begin position="269"/>
        <end position="285"/>
    </location>
</feature>
<feature type="compositionally biased region" description="Low complexity" evidence="1">
    <location>
        <begin position="832"/>
        <end position="852"/>
    </location>
</feature>
<dbReference type="EnsemblMetazoa" id="XM_022811904">
    <property type="protein sequence ID" value="XP_022667639"/>
    <property type="gene ID" value="LOC111253051"/>
</dbReference>
<evidence type="ECO:0000256" key="1">
    <source>
        <dbReference type="SAM" id="MobiDB-lite"/>
    </source>
</evidence>
<dbReference type="Proteomes" id="UP000594260">
    <property type="component" value="Unplaced"/>
</dbReference>
<dbReference type="RefSeq" id="XP_022667639.1">
    <property type="nucleotide sequence ID" value="XM_022811904.1"/>
</dbReference>
<dbReference type="RefSeq" id="XP_022667640.1">
    <property type="nucleotide sequence ID" value="XM_022811905.1"/>
</dbReference>
<dbReference type="Pfam" id="PF12938">
    <property type="entry name" value="M_domain"/>
    <property type="match status" value="1"/>
</dbReference>
<dbReference type="GO" id="GO:0035278">
    <property type="term" value="P:miRNA-mediated gene silencing by inhibition of translation"/>
    <property type="evidence" value="ECO:0007669"/>
    <property type="project" value="InterPro"/>
</dbReference>
<feature type="region of interest" description="Disordered" evidence="1">
    <location>
        <begin position="694"/>
        <end position="724"/>
    </location>
</feature>
<feature type="compositionally biased region" description="Gly residues" evidence="1">
    <location>
        <begin position="531"/>
        <end position="547"/>
    </location>
</feature>
<feature type="compositionally biased region" description="Low complexity" evidence="1">
    <location>
        <begin position="208"/>
        <end position="227"/>
    </location>
</feature>
<feature type="compositionally biased region" description="Low complexity" evidence="1">
    <location>
        <begin position="1197"/>
        <end position="1217"/>
    </location>
</feature>
<dbReference type="RefSeq" id="XP_022667638.1">
    <property type="nucleotide sequence ID" value="XM_022811903.1"/>
</dbReference>
<feature type="compositionally biased region" description="Low complexity" evidence="1">
    <location>
        <begin position="435"/>
        <end position="463"/>
    </location>
</feature>
<feature type="region of interest" description="Disordered" evidence="1">
    <location>
        <begin position="1320"/>
        <end position="1358"/>
    </location>
</feature>
<dbReference type="GO" id="GO:0060213">
    <property type="term" value="P:positive regulation of nuclear-transcribed mRNA poly(A) tail shortening"/>
    <property type="evidence" value="ECO:0007669"/>
    <property type="project" value="TreeGrafter"/>
</dbReference>
<feature type="domain" description="GW182 middle" evidence="2">
    <location>
        <begin position="888"/>
        <end position="993"/>
    </location>
</feature>
<feature type="compositionally biased region" description="Gly residues" evidence="1">
    <location>
        <begin position="1052"/>
        <end position="1068"/>
    </location>
</feature>
<feature type="compositionally biased region" description="Low complexity" evidence="1">
    <location>
        <begin position="1153"/>
        <end position="1169"/>
    </location>
</feature>
<dbReference type="RefSeq" id="XP_022667642.1">
    <property type="nucleotide sequence ID" value="XM_022811907.1"/>
</dbReference>
<sequence length="1407" mass="143891">MTGAQAAVVTAPPSLQGSQGSNNNNANTHNSNLSSSSNNNNNLSVHNINDSSNSNHTSNMTNSGNNNNSNNMTNSNAGGGQGGHGHHHSHGNHGNNPNTGGNTGHGSNPNSGNNNPSNSNNHHQQHHHHHHHHHGNMGVAASIASSLSNNNNNNNSSTGSSTTTMPTISAISGGGPGGAVGGSLVRILSAPKLGIVTPKLGLLGGGETSTSTSQSSGWGAPGPSTSSGGAGSGWGQPGGGGSGTGAPWGAGGEEKQSAGAASWAATAGAHGGGDKGGQGLRGGSIPGCPPDQEDLRRVAAFASGWGQVPINQDTAWDAPASPKETAPPVPPLIQSVTSASLQQQPPSRAIPGSPMWGGPTPTELSQTRPAPDARSMSVNHKHNQEHAKGTDIWECSIRQKGSKAPGGGASGVSGSTGAAGGAGLGGMAGTGASGQQGPHQGPHSQGGWQQQQQQQQQQQPPQHTTAASHIGGTWGEEEVENPNSMWTGVPPPSVAPPGMGGPVGGGGFDTVTSPVTSQWPPQGPPPDKQWGGPGGQGGPGGHGGHGGASPHQQGPPPPHSQPWTQPGGMPPQHDATASWSGLKQALAHASGAPAGPGGQGVSWVQLKKEWEPNSQSPGGPNDTSQMPPPPGVSYDDRMRMGTAGWGSPAMPDKVSHWKDMPTPAVPRLVPLQWGGAAAGAGDKIPWWEEEWGAKPKTSSGGPPDWSDGQIDTSTWGGPAKQGGKPLTKELISASQHFRVLTSMGYHKDEVENLLRANNMDMDRTLQALRVTRFAQTGKPKPGMPGGGNPQSHNFSVSQWEPRGPPPPPPLSKQQSQQGPPQQPPQPGPPQAPMRSPMQHPLHPGGPGHPNHQGHGGHEGPVAPGAGASQPSGPGGPGGAASGPNSFGPGPAPSQEALRTLVARIQTAIQAGYLNPQILNQPLAPPTLQLLYQLLSHIRIIDILEMKPEHLIHNPMKHNVQIMHIKQTICSLQNQILAAQAMFLKQQPPPPTGTESRLNQWKLPSPTGSAQGGERESTPGQLNVAGQSAGVGVAQASNGGSKWDHAGTAASGSGNGQSNGQESTGGGGQSQSQPTTDSGASGMQSSMNNNYNVFDIVAEFEPGKPWKGSWNMKSAEDDPHMTPGSVTRNPLVAPGGLKDNNEALFNQCDWQNPSTSSDSSSSTWSAFGSSGSSGVGTTGGQGANSSKKWYERMWHNTPIVNPNSPSSGGPGSTGISSSMHPSGGQAGTNQTSGKNFLVLKNLTAQIDGSTLKTLCMQHGPLQLFHLFLSHGLALIQYQTREEALKAEAALHHCVLSNTTIIAYVPTEAEVHRLLNMPNYKKDRYNQPTTGVQGAAGQQQQQPSPAQQRPPTSSAAPCGWPSFDMGGMGAMGSMGGGAALWGPPEGVGASDNTPLNSFLPGDLLSGESI</sequence>
<feature type="region of interest" description="Disordered" evidence="1">
    <location>
        <begin position="775"/>
        <end position="893"/>
    </location>
</feature>
<feature type="compositionally biased region" description="Polar residues" evidence="1">
    <location>
        <begin position="1073"/>
        <end position="1086"/>
    </location>
</feature>
<feature type="compositionally biased region" description="Low complexity" evidence="1">
    <location>
        <begin position="258"/>
        <end position="268"/>
    </location>
</feature>
<feature type="compositionally biased region" description="Gly residues" evidence="1">
    <location>
        <begin position="417"/>
        <end position="434"/>
    </location>
</feature>
<dbReference type="OMA" id="RIPPLNH"/>
<feature type="compositionally biased region" description="Basic residues" evidence="1">
    <location>
        <begin position="123"/>
        <end position="135"/>
    </location>
</feature>
<feature type="compositionally biased region" description="Gly residues" evidence="1">
    <location>
        <begin position="498"/>
        <end position="508"/>
    </location>
</feature>
<feature type="region of interest" description="Disordered" evidence="1">
    <location>
        <begin position="1"/>
        <end position="170"/>
    </location>
</feature>
<reference evidence="3" key="1">
    <citation type="submission" date="2021-01" db="UniProtKB">
        <authorList>
            <consortium name="EnsemblMetazoa"/>
        </authorList>
    </citation>
    <scope>IDENTIFICATION</scope>
</reference>
<dbReference type="SUPFAM" id="SSF54928">
    <property type="entry name" value="RNA-binding domain, RBD"/>
    <property type="match status" value="1"/>
</dbReference>
<feature type="compositionally biased region" description="Polar residues" evidence="1">
    <location>
        <begin position="334"/>
        <end position="346"/>
    </location>
</feature>
<feature type="compositionally biased region" description="Low complexity" evidence="1">
    <location>
        <begin position="584"/>
        <end position="593"/>
    </location>
</feature>
<proteinExistence type="predicted"/>
<dbReference type="EnsemblMetazoa" id="XM_022811906">
    <property type="protein sequence ID" value="XP_022667641"/>
    <property type="gene ID" value="LOC111253051"/>
</dbReference>
<feature type="compositionally biased region" description="Low complexity" evidence="1">
    <location>
        <begin position="145"/>
        <end position="164"/>
    </location>
</feature>
<dbReference type="EnsemblMetazoa" id="XM_022811903">
    <property type="protein sequence ID" value="XP_022667638"/>
    <property type="gene ID" value="LOC111253051"/>
</dbReference>
<protein>
    <recommendedName>
        <fullName evidence="2">GW182 middle domain-containing protein</fullName>
    </recommendedName>
</protein>
<feature type="compositionally biased region" description="Polar residues" evidence="1">
    <location>
        <begin position="612"/>
        <end position="625"/>
    </location>
</feature>
<dbReference type="InParanoid" id="A0A7M7KIW9"/>
<dbReference type="OrthoDB" id="5919166at2759"/>
<name>A0A7M7KIW9_VARDE</name>
<dbReference type="GO" id="GO:0000932">
    <property type="term" value="C:P-body"/>
    <property type="evidence" value="ECO:0007669"/>
    <property type="project" value="TreeGrafter"/>
</dbReference>
<feature type="compositionally biased region" description="Pro residues" evidence="1">
    <location>
        <begin position="820"/>
        <end position="831"/>
    </location>
</feature>
<keyword evidence="4" id="KW-1185">Reference proteome</keyword>
<dbReference type="EnsemblMetazoa" id="XM_022811905">
    <property type="protein sequence ID" value="XP_022667640"/>
    <property type="gene ID" value="LOC111253051"/>
</dbReference>
<feature type="region of interest" description="Disordered" evidence="1">
    <location>
        <begin position="310"/>
        <end position="636"/>
    </location>
</feature>
<feature type="compositionally biased region" description="Gly residues" evidence="1">
    <location>
        <begin position="1170"/>
        <end position="1181"/>
    </location>
</feature>
<dbReference type="InterPro" id="IPR026805">
    <property type="entry name" value="GW182_M_dom"/>
</dbReference>
<feature type="region of interest" description="Disordered" evidence="1">
    <location>
        <begin position="205"/>
        <end position="292"/>
    </location>
</feature>
<feature type="region of interest" description="Disordered" evidence="1">
    <location>
        <begin position="985"/>
        <end position="1086"/>
    </location>
</feature>
<dbReference type="CDD" id="cd12435">
    <property type="entry name" value="RRM_GW182_like"/>
    <property type="match status" value="1"/>
</dbReference>
<accession>A0A7M7KIW9</accession>
<dbReference type="GO" id="GO:0003676">
    <property type="term" value="F:nucleic acid binding"/>
    <property type="evidence" value="ECO:0007669"/>
    <property type="project" value="InterPro"/>
</dbReference>
<evidence type="ECO:0000313" key="4">
    <source>
        <dbReference type="Proteomes" id="UP000594260"/>
    </source>
</evidence>
<feature type="compositionally biased region" description="Low complexity" evidence="1">
    <location>
        <begin position="1325"/>
        <end position="1355"/>
    </location>
</feature>
<evidence type="ECO:0000313" key="3">
    <source>
        <dbReference type="EnsemblMetazoa" id="XP_022667638"/>
    </source>
</evidence>
<dbReference type="PANTHER" id="PTHR13020:SF25">
    <property type="entry name" value="PROTEIN GAWKY"/>
    <property type="match status" value="1"/>
</dbReference>
<dbReference type="InterPro" id="IPR035979">
    <property type="entry name" value="RBD_domain_sf"/>
</dbReference>
<dbReference type="GO" id="GO:0005654">
    <property type="term" value="C:nucleoplasm"/>
    <property type="evidence" value="ECO:0007669"/>
    <property type="project" value="TreeGrafter"/>
</dbReference>
<feature type="compositionally biased region" description="Gly residues" evidence="1">
    <location>
        <begin position="228"/>
        <end position="251"/>
    </location>
</feature>
<feature type="compositionally biased region" description="Low complexity" evidence="1">
    <location>
        <begin position="92"/>
        <end position="122"/>
    </location>
</feature>
<dbReference type="InterPro" id="IPR052068">
    <property type="entry name" value="GW182_domain"/>
</dbReference>
<feature type="compositionally biased region" description="Low complexity" evidence="1">
    <location>
        <begin position="21"/>
        <end position="76"/>
    </location>
</feature>
<dbReference type="CTD" id="43808"/>
<dbReference type="RefSeq" id="XP_022667641.1">
    <property type="nucleotide sequence ID" value="XM_022811906.1"/>
</dbReference>
<feature type="compositionally biased region" description="Low complexity" evidence="1">
    <location>
        <begin position="1023"/>
        <end position="1036"/>
    </location>
</feature>